<protein>
    <recommendedName>
        <fullName evidence="2">Type II secretion system protein H</fullName>
    </recommendedName>
    <alternativeName>
        <fullName evidence="10">General secretion pathway protein H</fullName>
    </alternativeName>
</protein>
<dbReference type="SUPFAM" id="SSF54523">
    <property type="entry name" value="Pili subunits"/>
    <property type="match status" value="1"/>
</dbReference>
<reference evidence="13 14" key="1">
    <citation type="submission" date="2017-06" db="EMBL/GenBank/DDBJ databases">
        <authorList>
            <person name="Kim H.J."/>
            <person name="Triplett B.A."/>
        </authorList>
    </citation>
    <scope>NUCLEOTIDE SEQUENCE [LARGE SCALE GENOMIC DNA]</scope>
    <source>
        <strain evidence="13 14">U15</strain>
    </source>
</reference>
<evidence type="ECO:0000256" key="4">
    <source>
        <dbReference type="ARBA" id="ARBA00022481"/>
    </source>
</evidence>
<proteinExistence type="inferred from homology"/>
<dbReference type="InterPro" id="IPR045584">
    <property type="entry name" value="Pilin-like"/>
</dbReference>
<keyword evidence="3" id="KW-1003">Cell membrane</keyword>
<keyword evidence="7 11" id="KW-1133">Transmembrane helix</keyword>
<evidence type="ECO:0000256" key="11">
    <source>
        <dbReference type="SAM" id="Phobius"/>
    </source>
</evidence>
<dbReference type="InterPro" id="IPR022346">
    <property type="entry name" value="T2SS_GspH"/>
</dbReference>
<dbReference type="GO" id="GO:0015628">
    <property type="term" value="P:protein secretion by the type II secretion system"/>
    <property type="evidence" value="ECO:0007669"/>
    <property type="project" value="InterPro"/>
</dbReference>
<keyword evidence="5" id="KW-0997">Cell inner membrane</keyword>
<sequence>MLVAGRQGRRIPAAGLTMVEMLITVAVVAILLGVAVPAFHALIARQRIAAATSDLHAAILLARSEAIKRGQRVDLAPVGKDGDWGAGWAVFIDVNRNGVADAGDTVIQQHGALTPPLGLASAFTDSRRNYLAYQGSGRTRIDASD</sequence>
<evidence type="ECO:0000256" key="2">
    <source>
        <dbReference type="ARBA" id="ARBA00021549"/>
    </source>
</evidence>
<dbReference type="NCBIfam" id="TIGR02532">
    <property type="entry name" value="IV_pilin_GFxxxE"/>
    <property type="match status" value="1"/>
</dbReference>
<evidence type="ECO:0000256" key="7">
    <source>
        <dbReference type="ARBA" id="ARBA00022989"/>
    </source>
</evidence>
<organism evidence="13 14">
    <name type="scientific">Noviherbaspirillum humi</name>
    <dbReference type="NCBI Taxonomy" id="1688639"/>
    <lineage>
        <taxon>Bacteria</taxon>
        <taxon>Pseudomonadati</taxon>
        <taxon>Pseudomonadota</taxon>
        <taxon>Betaproteobacteria</taxon>
        <taxon>Burkholderiales</taxon>
        <taxon>Oxalobacteraceae</taxon>
        <taxon>Noviherbaspirillum</taxon>
    </lineage>
</organism>
<keyword evidence="14" id="KW-1185">Reference proteome</keyword>
<comment type="subcellular location">
    <subcellularLocation>
        <location evidence="1">Cell inner membrane</location>
        <topology evidence="1">Single-pass membrane protein</topology>
    </subcellularLocation>
</comment>
<dbReference type="GO" id="GO:0005886">
    <property type="term" value="C:plasma membrane"/>
    <property type="evidence" value="ECO:0007669"/>
    <property type="project" value="UniProtKB-SubCell"/>
</dbReference>
<dbReference type="GO" id="GO:0015627">
    <property type="term" value="C:type II protein secretion system complex"/>
    <property type="evidence" value="ECO:0007669"/>
    <property type="project" value="InterPro"/>
</dbReference>
<dbReference type="AlphaFoldDB" id="A0A239DHT2"/>
<dbReference type="Pfam" id="PF12019">
    <property type="entry name" value="GspH"/>
    <property type="match status" value="1"/>
</dbReference>
<accession>A0A239DHT2</accession>
<feature type="domain" description="General secretion pathway GspH" evidence="12">
    <location>
        <begin position="51"/>
        <end position="137"/>
    </location>
</feature>
<keyword evidence="4" id="KW-0488">Methylation</keyword>
<dbReference type="RefSeq" id="WP_245844739.1">
    <property type="nucleotide sequence ID" value="NZ_FZOT01000002.1"/>
</dbReference>
<comment type="similarity">
    <text evidence="9">Belongs to the GSP H family.</text>
</comment>
<evidence type="ECO:0000256" key="10">
    <source>
        <dbReference type="ARBA" id="ARBA00030775"/>
    </source>
</evidence>
<name>A0A239DHT2_9BURK</name>
<evidence type="ECO:0000256" key="1">
    <source>
        <dbReference type="ARBA" id="ARBA00004377"/>
    </source>
</evidence>
<gene>
    <name evidence="13" type="ORF">SAMN06265795_102196</name>
</gene>
<evidence type="ECO:0000256" key="5">
    <source>
        <dbReference type="ARBA" id="ARBA00022519"/>
    </source>
</evidence>
<evidence type="ECO:0000256" key="6">
    <source>
        <dbReference type="ARBA" id="ARBA00022692"/>
    </source>
</evidence>
<evidence type="ECO:0000256" key="9">
    <source>
        <dbReference type="ARBA" id="ARBA00025772"/>
    </source>
</evidence>
<evidence type="ECO:0000259" key="12">
    <source>
        <dbReference type="Pfam" id="PF12019"/>
    </source>
</evidence>
<evidence type="ECO:0000313" key="13">
    <source>
        <dbReference type="EMBL" id="SNS31996.1"/>
    </source>
</evidence>
<evidence type="ECO:0000313" key="14">
    <source>
        <dbReference type="Proteomes" id="UP000198284"/>
    </source>
</evidence>
<dbReference type="InterPro" id="IPR012902">
    <property type="entry name" value="N_methyl_site"/>
</dbReference>
<dbReference type="Proteomes" id="UP000198284">
    <property type="component" value="Unassembled WGS sequence"/>
</dbReference>
<evidence type="ECO:0000256" key="3">
    <source>
        <dbReference type="ARBA" id="ARBA00022475"/>
    </source>
</evidence>
<feature type="transmembrane region" description="Helical" evidence="11">
    <location>
        <begin position="21"/>
        <end position="43"/>
    </location>
</feature>
<evidence type="ECO:0000256" key="8">
    <source>
        <dbReference type="ARBA" id="ARBA00023136"/>
    </source>
</evidence>
<keyword evidence="6 11" id="KW-0812">Transmembrane</keyword>
<keyword evidence="8 11" id="KW-0472">Membrane</keyword>
<dbReference type="Gene3D" id="3.55.40.10">
    <property type="entry name" value="minor pseudopilin epsh domain"/>
    <property type="match status" value="1"/>
</dbReference>
<dbReference type="EMBL" id="FZOT01000002">
    <property type="protein sequence ID" value="SNS31996.1"/>
    <property type="molecule type" value="Genomic_DNA"/>
</dbReference>